<organism evidence="4 5">
    <name type="scientific">Novymonas esmeraldas</name>
    <dbReference type="NCBI Taxonomy" id="1808958"/>
    <lineage>
        <taxon>Eukaryota</taxon>
        <taxon>Discoba</taxon>
        <taxon>Euglenozoa</taxon>
        <taxon>Kinetoplastea</taxon>
        <taxon>Metakinetoplastina</taxon>
        <taxon>Trypanosomatida</taxon>
        <taxon>Trypanosomatidae</taxon>
        <taxon>Novymonas</taxon>
    </lineage>
</organism>
<reference evidence="4 5" key="1">
    <citation type="journal article" date="2021" name="MBio">
        <title>A New Model Trypanosomatid, Novymonas esmeraldas: Genomic Perception of Its 'Candidatus Pandoraea novymonadis' Endosymbiont.</title>
        <authorList>
            <person name="Zakharova A."/>
            <person name="Saura A."/>
            <person name="Butenko A."/>
            <person name="Podesvova L."/>
            <person name="Warmusova S."/>
            <person name="Kostygov A.Y."/>
            <person name="Nenarokova A."/>
            <person name="Lukes J."/>
            <person name="Opperdoes F.R."/>
            <person name="Yurchenko V."/>
        </authorList>
    </citation>
    <scope>NUCLEOTIDE SEQUENCE [LARGE SCALE GENOMIC DNA]</scope>
    <source>
        <strain evidence="4 5">E262AT.01</strain>
    </source>
</reference>
<evidence type="ECO:0000259" key="3">
    <source>
        <dbReference type="PROSITE" id="PS50102"/>
    </source>
</evidence>
<keyword evidence="5" id="KW-1185">Reference proteome</keyword>
<dbReference type="EMBL" id="JAECZO010000012">
    <property type="protein sequence ID" value="KAK7201196.1"/>
    <property type="molecule type" value="Genomic_DNA"/>
</dbReference>
<dbReference type="GO" id="GO:0003723">
    <property type="term" value="F:RNA binding"/>
    <property type="evidence" value="ECO:0007669"/>
    <property type="project" value="UniProtKB-UniRule"/>
</dbReference>
<dbReference type="InterPro" id="IPR000504">
    <property type="entry name" value="RRM_dom"/>
</dbReference>
<evidence type="ECO:0000313" key="5">
    <source>
        <dbReference type="Proteomes" id="UP001430356"/>
    </source>
</evidence>
<sequence>MEGAAAPSTGLQQLRRVRRARTQYERLQRPDDIQPGSPIPSIEGWVLFFSNLPETTTQEDIANYLVSFKEGDPEYFSSITDIKIPLNADCFCAGYALVELGNRVGYDRAIAELNGTMFPAGESPLIVAPTFLGEEEDAEPQEEETAPGDKRSRDDEPNAASDQPAPHQPVPTTP</sequence>
<accession>A0AAW0F5V2</accession>
<keyword evidence="1" id="KW-0694">RNA-binding</keyword>
<feature type="compositionally biased region" description="Acidic residues" evidence="2">
    <location>
        <begin position="133"/>
        <end position="146"/>
    </location>
</feature>
<dbReference type="Gene3D" id="3.30.70.330">
    <property type="match status" value="1"/>
</dbReference>
<feature type="domain" description="RRM" evidence="3">
    <location>
        <begin position="45"/>
        <end position="127"/>
    </location>
</feature>
<name>A0AAW0F5V2_9TRYP</name>
<gene>
    <name evidence="4" type="ORF">NESM_000181100</name>
</gene>
<evidence type="ECO:0000256" key="1">
    <source>
        <dbReference type="PROSITE-ProRule" id="PRU00176"/>
    </source>
</evidence>
<evidence type="ECO:0000313" key="4">
    <source>
        <dbReference type="EMBL" id="KAK7201196.1"/>
    </source>
</evidence>
<feature type="compositionally biased region" description="Basic and acidic residues" evidence="2">
    <location>
        <begin position="147"/>
        <end position="156"/>
    </location>
</feature>
<dbReference type="Proteomes" id="UP001430356">
    <property type="component" value="Unassembled WGS sequence"/>
</dbReference>
<evidence type="ECO:0000256" key="2">
    <source>
        <dbReference type="SAM" id="MobiDB-lite"/>
    </source>
</evidence>
<feature type="region of interest" description="Disordered" evidence="2">
    <location>
        <begin position="131"/>
        <end position="174"/>
    </location>
</feature>
<dbReference type="PROSITE" id="PS50102">
    <property type="entry name" value="RRM"/>
    <property type="match status" value="1"/>
</dbReference>
<dbReference type="InterPro" id="IPR012677">
    <property type="entry name" value="Nucleotide-bd_a/b_plait_sf"/>
</dbReference>
<protein>
    <submittedName>
        <fullName evidence="4">RNA recognition motif (RRM, RBD, or RNP domain)</fullName>
    </submittedName>
</protein>
<dbReference type="SUPFAM" id="SSF54928">
    <property type="entry name" value="RNA-binding domain, RBD"/>
    <property type="match status" value="1"/>
</dbReference>
<proteinExistence type="predicted"/>
<dbReference type="SMART" id="SM00360">
    <property type="entry name" value="RRM"/>
    <property type="match status" value="1"/>
</dbReference>
<comment type="caution">
    <text evidence="4">The sequence shown here is derived from an EMBL/GenBank/DDBJ whole genome shotgun (WGS) entry which is preliminary data.</text>
</comment>
<dbReference type="InterPro" id="IPR035979">
    <property type="entry name" value="RBD_domain_sf"/>
</dbReference>
<dbReference type="Pfam" id="PF00076">
    <property type="entry name" value="RRM_1"/>
    <property type="match status" value="1"/>
</dbReference>
<dbReference type="AlphaFoldDB" id="A0AAW0F5V2"/>